<keyword evidence="2" id="KW-1185">Reference proteome</keyword>
<proteinExistence type="predicted"/>
<organism evidence="1 2">
    <name type="scientific">Capsulimonas corticalis</name>
    <dbReference type="NCBI Taxonomy" id="2219043"/>
    <lineage>
        <taxon>Bacteria</taxon>
        <taxon>Bacillati</taxon>
        <taxon>Armatimonadota</taxon>
        <taxon>Armatimonadia</taxon>
        <taxon>Capsulimonadales</taxon>
        <taxon>Capsulimonadaceae</taxon>
        <taxon>Capsulimonas</taxon>
    </lineage>
</organism>
<accession>A0A402D3H8</accession>
<sequence>MAIVLIVAASIWLGFVVAGHFQAIKRQEARVARQNHQNYLNELRLARVEGFALDTSSFNTPAPPAGDDAGLIYNQIFVELMTHPLSKEERAVLWIATGRRLPSPSDVTRTRVVLAERKDLLRRIHQATARSQCDFHIQWGSPHPYADFAQPDWKMDDLARLISAEALILAEDGKFDDAIRDQVSVFRIADHARAARGVSSCSSNLYINARALRGLQLILRIGADHPDAVTSILKNIPAKRPEPSLARAMRDQTTIDLMHLEQLRQQILYGRPNQLVKTEFYDWTPLRKFSHNSLQWNSYVDANLTAFLQRRREEAAVADETYANARPRLQASSVRFQKYSDPNYLLIKDIDFDITSNIRNRPQVQALIVTTQTAAKLLLWKHVRGTFPAQLSAMGSSPIDPYNAKPLHYRREGTGFVVYSVGEVGTFDGGSPTVKSKHWAPMFRYPTPPYDLAAEDTRSKS</sequence>
<name>A0A402D3H8_9BACT</name>
<dbReference type="KEGG" id="ccot:CCAX7_39310"/>
<reference evidence="1 2" key="1">
    <citation type="journal article" date="2019" name="Int. J. Syst. Evol. Microbiol.">
        <title>Capsulimonas corticalis gen. nov., sp. nov., an aerobic capsulated bacterium, of a novel bacterial order, Capsulimonadales ord. nov., of the class Armatimonadia of the phylum Armatimonadetes.</title>
        <authorList>
            <person name="Li J."/>
            <person name="Kudo C."/>
            <person name="Tonouchi A."/>
        </authorList>
    </citation>
    <scope>NUCLEOTIDE SEQUENCE [LARGE SCALE GENOMIC DNA]</scope>
    <source>
        <strain evidence="1 2">AX-7</strain>
    </source>
</reference>
<dbReference type="AlphaFoldDB" id="A0A402D3H8"/>
<evidence type="ECO:0000313" key="1">
    <source>
        <dbReference type="EMBL" id="BDI31880.1"/>
    </source>
</evidence>
<gene>
    <name evidence="1" type="ORF">CCAX7_39310</name>
</gene>
<dbReference type="EMBL" id="AP025739">
    <property type="protein sequence ID" value="BDI31880.1"/>
    <property type="molecule type" value="Genomic_DNA"/>
</dbReference>
<dbReference type="Proteomes" id="UP000287394">
    <property type="component" value="Chromosome"/>
</dbReference>
<evidence type="ECO:0000313" key="2">
    <source>
        <dbReference type="Proteomes" id="UP000287394"/>
    </source>
</evidence>
<protein>
    <submittedName>
        <fullName evidence="1">Uncharacterized protein</fullName>
    </submittedName>
</protein>